<dbReference type="Proteomes" id="UP001169760">
    <property type="component" value="Unassembled WGS sequence"/>
</dbReference>
<dbReference type="InterPro" id="IPR011893">
    <property type="entry name" value="Selenoprotein_Rdx-typ"/>
</dbReference>
<proteinExistence type="predicted"/>
<dbReference type="RefSeq" id="WP_216065227.1">
    <property type="nucleotide sequence ID" value="NZ_CP123764.1"/>
</dbReference>
<protein>
    <submittedName>
        <fullName evidence="3">SelT/SelW/SelH family protein</fullName>
    </submittedName>
</protein>
<evidence type="ECO:0000256" key="2">
    <source>
        <dbReference type="SAM" id="MobiDB-lite"/>
    </source>
</evidence>
<evidence type="ECO:0000256" key="1">
    <source>
        <dbReference type="ARBA" id="ARBA00023284"/>
    </source>
</evidence>
<feature type="region of interest" description="Disordered" evidence="2">
    <location>
        <begin position="71"/>
        <end position="106"/>
    </location>
</feature>
<dbReference type="PANTHER" id="PTHR36417:SF2">
    <property type="entry name" value="SELENOPROTEIN DOMAIN PROTEIN (AFU_ORTHOLOGUE AFUA_1G05220)"/>
    <property type="match status" value="1"/>
</dbReference>
<sequence>MPNVSQSDQCKPSVVIHYCTLCQWQLRSAWMAQELLQTFADELYQVTLRPGTGGVFEIWVDEHLVWERKRDDGFPDPKELKQRVRDVVSPDKSLGHIDRAREGEQN</sequence>
<reference evidence="3" key="1">
    <citation type="submission" date="2023-07" db="EMBL/GenBank/DDBJ databases">
        <title>Genome content predicts the carbon catabolic preferences of heterotrophic bacteria.</title>
        <authorList>
            <person name="Gralka M."/>
        </authorList>
    </citation>
    <scope>NUCLEOTIDE SEQUENCE</scope>
    <source>
        <strain evidence="3">I3M17_2</strain>
    </source>
</reference>
<dbReference type="NCBIfam" id="TIGR02174">
    <property type="entry name" value="CXXU_selWTH"/>
    <property type="match status" value="1"/>
</dbReference>
<keyword evidence="1" id="KW-0676">Redox-active center</keyword>
<dbReference type="AlphaFoldDB" id="A0AAW7XDA3"/>
<evidence type="ECO:0000313" key="4">
    <source>
        <dbReference type="Proteomes" id="UP001169760"/>
    </source>
</evidence>
<dbReference type="Pfam" id="PF10262">
    <property type="entry name" value="Rdx"/>
    <property type="match status" value="1"/>
</dbReference>
<accession>A0AAW7XDA3</accession>
<name>A0AAW7XDA3_9GAMM</name>
<dbReference type="EMBL" id="JAUOPB010000014">
    <property type="protein sequence ID" value="MDO6424392.1"/>
    <property type="molecule type" value="Genomic_DNA"/>
</dbReference>
<gene>
    <name evidence="3" type="ORF">Q4521_18040</name>
</gene>
<evidence type="ECO:0000313" key="3">
    <source>
        <dbReference type="EMBL" id="MDO6424392.1"/>
    </source>
</evidence>
<comment type="caution">
    <text evidence="3">The sequence shown here is derived from an EMBL/GenBank/DDBJ whole genome shotgun (WGS) entry which is preliminary data.</text>
</comment>
<organism evidence="3 4">
    <name type="scientific">Saccharophagus degradans</name>
    <dbReference type="NCBI Taxonomy" id="86304"/>
    <lineage>
        <taxon>Bacteria</taxon>
        <taxon>Pseudomonadati</taxon>
        <taxon>Pseudomonadota</taxon>
        <taxon>Gammaproteobacteria</taxon>
        <taxon>Cellvibrionales</taxon>
        <taxon>Cellvibrionaceae</taxon>
        <taxon>Saccharophagus</taxon>
    </lineage>
</organism>
<dbReference type="PANTHER" id="PTHR36417">
    <property type="entry name" value="SELENOPROTEIN DOMAIN PROTEIN (AFU_ORTHOLOGUE AFUA_1G05220)"/>
    <property type="match status" value="1"/>
</dbReference>